<name>A0AAE0RA11_9TELE</name>
<accession>A0AAE0RA11</accession>
<evidence type="ECO:0000313" key="1">
    <source>
        <dbReference type="EMBL" id="KAK3548280.1"/>
    </source>
</evidence>
<organism evidence="1 2">
    <name type="scientific">Hemibagrus guttatus</name>
    <dbReference type="NCBI Taxonomy" id="175788"/>
    <lineage>
        <taxon>Eukaryota</taxon>
        <taxon>Metazoa</taxon>
        <taxon>Chordata</taxon>
        <taxon>Craniata</taxon>
        <taxon>Vertebrata</taxon>
        <taxon>Euteleostomi</taxon>
        <taxon>Actinopterygii</taxon>
        <taxon>Neopterygii</taxon>
        <taxon>Teleostei</taxon>
        <taxon>Ostariophysi</taxon>
        <taxon>Siluriformes</taxon>
        <taxon>Bagridae</taxon>
        <taxon>Hemibagrus</taxon>
    </lineage>
</organism>
<protein>
    <submittedName>
        <fullName evidence="1">Uncharacterized protein</fullName>
    </submittedName>
</protein>
<reference evidence="1" key="1">
    <citation type="submission" date="2023-06" db="EMBL/GenBank/DDBJ databases">
        <title>Male Hemibagrus guttatus genome.</title>
        <authorList>
            <person name="Bian C."/>
        </authorList>
    </citation>
    <scope>NUCLEOTIDE SEQUENCE</scope>
    <source>
        <strain evidence="1">Male_cb2023</strain>
        <tissue evidence="1">Muscle</tissue>
    </source>
</reference>
<dbReference type="EMBL" id="JAUCMX010000004">
    <property type="protein sequence ID" value="KAK3548280.1"/>
    <property type="molecule type" value="Genomic_DNA"/>
</dbReference>
<sequence length="75" mass="8934">MHILRSSQHLKLVVVLIKPFLKHFCFVAWCIILKEATAIREYSFNERVYMASMSWLKDHRCQVAGETKKRPQKNE</sequence>
<comment type="caution">
    <text evidence="1">The sequence shown here is derived from an EMBL/GenBank/DDBJ whole genome shotgun (WGS) entry which is preliminary data.</text>
</comment>
<dbReference type="AlphaFoldDB" id="A0AAE0RA11"/>
<evidence type="ECO:0000313" key="2">
    <source>
        <dbReference type="Proteomes" id="UP001274896"/>
    </source>
</evidence>
<keyword evidence="2" id="KW-1185">Reference proteome</keyword>
<proteinExistence type="predicted"/>
<gene>
    <name evidence="1" type="ORF">QTP70_007350</name>
</gene>
<dbReference type="Proteomes" id="UP001274896">
    <property type="component" value="Unassembled WGS sequence"/>
</dbReference>